<dbReference type="RefSeq" id="WP_081560533.1">
    <property type="nucleotide sequence ID" value="NZ_JAMXDO010000002.1"/>
</dbReference>
<dbReference type="InterPro" id="IPR006700">
    <property type="entry name" value="RsmE"/>
</dbReference>
<comment type="similarity">
    <text evidence="2 10">Belongs to the RNA methyltransferase RsmE family.</text>
</comment>
<keyword evidence="5 10" id="KW-0489">Methyltransferase</keyword>
<evidence type="ECO:0000259" key="11">
    <source>
        <dbReference type="Pfam" id="PF04452"/>
    </source>
</evidence>
<protein>
    <recommendedName>
        <fullName evidence="10">Ribosomal RNA small subunit methyltransferase E</fullName>
        <ecNumber evidence="10">2.1.1.193</ecNumber>
    </recommendedName>
</protein>
<dbReference type="AlphaFoldDB" id="A0A1V9VCJ1"/>
<organism evidence="13 14">
    <name type="scientific">Aliarcobacter cryaerophilus</name>
    <dbReference type="NCBI Taxonomy" id="28198"/>
    <lineage>
        <taxon>Bacteria</taxon>
        <taxon>Pseudomonadati</taxon>
        <taxon>Campylobacterota</taxon>
        <taxon>Epsilonproteobacteria</taxon>
        <taxon>Campylobacterales</taxon>
        <taxon>Arcobacteraceae</taxon>
        <taxon>Aliarcobacter</taxon>
    </lineage>
</organism>
<evidence type="ECO:0000256" key="3">
    <source>
        <dbReference type="ARBA" id="ARBA00022490"/>
    </source>
</evidence>
<comment type="catalytic activity">
    <reaction evidence="9 10">
        <text>uridine(1498) in 16S rRNA + S-adenosyl-L-methionine = N(3)-methyluridine(1498) in 16S rRNA + S-adenosyl-L-homocysteine + H(+)</text>
        <dbReference type="Rhea" id="RHEA:42920"/>
        <dbReference type="Rhea" id="RHEA-COMP:10283"/>
        <dbReference type="Rhea" id="RHEA-COMP:10284"/>
        <dbReference type="ChEBI" id="CHEBI:15378"/>
        <dbReference type="ChEBI" id="CHEBI:57856"/>
        <dbReference type="ChEBI" id="CHEBI:59789"/>
        <dbReference type="ChEBI" id="CHEBI:65315"/>
        <dbReference type="ChEBI" id="CHEBI:74502"/>
        <dbReference type="EC" id="2.1.1.193"/>
    </reaction>
</comment>
<dbReference type="Proteomes" id="UP000192599">
    <property type="component" value="Unassembled WGS sequence"/>
</dbReference>
<evidence type="ECO:0000256" key="8">
    <source>
        <dbReference type="ARBA" id="ARBA00025699"/>
    </source>
</evidence>
<dbReference type="GO" id="GO:0005737">
    <property type="term" value="C:cytoplasm"/>
    <property type="evidence" value="ECO:0007669"/>
    <property type="project" value="UniProtKB-SubCell"/>
</dbReference>
<evidence type="ECO:0000313" key="13">
    <source>
        <dbReference type="EMBL" id="OQR41653.1"/>
    </source>
</evidence>
<evidence type="ECO:0000256" key="5">
    <source>
        <dbReference type="ARBA" id="ARBA00022603"/>
    </source>
</evidence>
<evidence type="ECO:0000256" key="6">
    <source>
        <dbReference type="ARBA" id="ARBA00022679"/>
    </source>
</evidence>
<dbReference type="EC" id="2.1.1.193" evidence="10"/>
<feature type="domain" description="Ribosomal RNA small subunit methyltransferase E methyltransferase" evidence="11">
    <location>
        <begin position="73"/>
        <end position="221"/>
    </location>
</feature>
<accession>A0A1V9VCJ1</accession>
<evidence type="ECO:0000256" key="4">
    <source>
        <dbReference type="ARBA" id="ARBA00022552"/>
    </source>
</evidence>
<dbReference type="Pfam" id="PF04452">
    <property type="entry name" value="Methyltrans_RNA"/>
    <property type="match status" value="1"/>
</dbReference>
<keyword evidence="3 10" id="KW-0963">Cytoplasm</keyword>
<dbReference type="Pfam" id="PF20260">
    <property type="entry name" value="PUA_4"/>
    <property type="match status" value="1"/>
</dbReference>
<comment type="subcellular location">
    <subcellularLocation>
        <location evidence="1 10">Cytoplasm</location>
    </subcellularLocation>
</comment>
<dbReference type="NCBIfam" id="NF008695">
    <property type="entry name" value="PRK11713.3-3"/>
    <property type="match status" value="1"/>
</dbReference>
<proteinExistence type="inferred from homology"/>
<dbReference type="InterPro" id="IPR029026">
    <property type="entry name" value="tRNA_m1G_MTases_N"/>
</dbReference>
<evidence type="ECO:0000256" key="2">
    <source>
        <dbReference type="ARBA" id="ARBA00005528"/>
    </source>
</evidence>
<reference evidence="13 14" key="1">
    <citation type="submission" date="2017-04" db="EMBL/GenBank/DDBJ databases">
        <title>Accumulation and expression of multiple antibiotic resistance genes in Arcobacter cryaerophilus that thrives in sewage.</title>
        <authorList>
            <person name="Millar J.A."/>
            <person name="Raghavan R."/>
        </authorList>
    </citation>
    <scope>NUCLEOTIDE SEQUENCE [LARGE SCALE GENOMIC DNA]</scope>
    <source>
        <strain evidence="13 14">AZT-1</strain>
    </source>
</reference>
<evidence type="ECO:0000256" key="7">
    <source>
        <dbReference type="ARBA" id="ARBA00022691"/>
    </source>
</evidence>
<feature type="domain" description="Ribosomal RNA small subunit methyltransferase E PUA-like" evidence="12">
    <location>
        <begin position="16"/>
        <end position="63"/>
    </location>
</feature>
<dbReference type="Gene3D" id="3.40.1280.10">
    <property type="match status" value="1"/>
</dbReference>
<keyword evidence="6 10" id="KW-0808">Transferase</keyword>
<gene>
    <name evidence="13" type="ORF">AS859_04380</name>
</gene>
<evidence type="ECO:0000259" key="12">
    <source>
        <dbReference type="Pfam" id="PF20260"/>
    </source>
</evidence>
<dbReference type="GO" id="GO:0070475">
    <property type="term" value="P:rRNA base methylation"/>
    <property type="evidence" value="ECO:0007669"/>
    <property type="project" value="TreeGrafter"/>
</dbReference>
<dbReference type="PANTHER" id="PTHR30027:SF3">
    <property type="entry name" value="16S RRNA (URACIL(1498)-N(3))-METHYLTRANSFERASE"/>
    <property type="match status" value="1"/>
</dbReference>
<dbReference type="EMBL" id="LNTC01000037">
    <property type="protein sequence ID" value="OQR41653.1"/>
    <property type="molecule type" value="Genomic_DNA"/>
</dbReference>
<dbReference type="NCBIfam" id="TIGR00046">
    <property type="entry name" value="RsmE family RNA methyltransferase"/>
    <property type="match status" value="1"/>
</dbReference>
<comment type="caution">
    <text evidence="13">The sequence shown here is derived from an EMBL/GenBank/DDBJ whole genome shotgun (WGS) entry which is preliminary data.</text>
</comment>
<evidence type="ECO:0000256" key="9">
    <source>
        <dbReference type="ARBA" id="ARBA00047944"/>
    </source>
</evidence>
<evidence type="ECO:0000256" key="1">
    <source>
        <dbReference type="ARBA" id="ARBA00004496"/>
    </source>
</evidence>
<dbReference type="SUPFAM" id="SSF75217">
    <property type="entry name" value="alpha/beta knot"/>
    <property type="match status" value="1"/>
</dbReference>
<dbReference type="InterPro" id="IPR029028">
    <property type="entry name" value="Alpha/beta_knot_MTases"/>
</dbReference>
<keyword evidence="7 10" id="KW-0949">S-adenosyl-L-methionine</keyword>
<dbReference type="InterPro" id="IPR046886">
    <property type="entry name" value="RsmE_MTase_dom"/>
</dbReference>
<dbReference type="PIRSF" id="PIRSF015601">
    <property type="entry name" value="MTase_slr0722"/>
    <property type="match status" value="1"/>
</dbReference>
<dbReference type="InterPro" id="IPR046887">
    <property type="entry name" value="RsmE_PUA-like"/>
</dbReference>
<sequence>MQFIYDKNAKNELLKIEDENYNYIVKARRHKLDDILDFRNLEDDFLYSYKISQIDKKSLFLNLLKKEEKIIENSKKIHLAWCVVDPKTIYENIASLNELGVDKITFVYSDFSQKNFKINFEKLEKILINSSSQCGRSSIIKLDIYKNIDTFIKDNPDTYFLDFSQTSIDSKVLDIKTLMIGTEGGFSKRERELFNKNFVVGFSSNLILKSQTAIISATSKIIL</sequence>
<dbReference type="GO" id="GO:0070042">
    <property type="term" value="F:rRNA (uridine-N3-)-methyltransferase activity"/>
    <property type="evidence" value="ECO:0007669"/>
    <property type="project" value="TreeGrafter"/>
</dbReference>
<name>A0A1V9VCJ1_9BACT</name>
<dbReference type="PANTHER" id="PTHR30027">
    <property type="entry name" value="RIBOSOMAL RNA SMALL SUBUNIT METHYLTRANSFERASE E"/>
    <property type="match status" value="1"/>
</dbReference>
<evidence type="ECO:0000256" key="10">
    <source>
        <dbReference type="PIRNR" id="PIRNR015601"/>
    </source>
</evidence>
<keyword evidence="4 10" id="KW-0698">rRNA processing</keyword>
<evidence type="ECO:0000313" key="14">
    <source>
        <dbReference type="Proteomes" id="UP000192599"/>
    </source>
</evidence>
<comment type="function">
    <text evidence="8 10">Specifically methylates the N3 position of the uracil ring of uridine 1498 (m3U1498) in 16S rRNA. Acts on the fully assembled 30S ribosomal subunit.</text>
</comment>